<gene>
    <name evidence="1" type="ORF">PHYPA_029834</name>
</gene>
<proteinExistence type="predicted"/>
<evidence type="ECO:0000313" key="3">
    <source>
        <dbReference type="Proteomes" id="UP000006727"/>
    </source>
</evidence>
<dbReference type="Proteomes" id="UP000006727">
    <property type="component" value="Chromosome 25"/>
</dbReference>
<evidence type="ECO:0000313" key="1">
    <source>
        <dbReference type="EMBL" id="PNR27682.1"/>
    </source>
</evidence>
<keyword evidence="3" id="KW-1185">Reference proteome</keyword>
<reference evidence="2" key="3">
    <citation type="submission" date="2020-12" db="UniProtKB">
        <authorList>
            <consortium name="EnsemblPlants"/>
        </authorList>
    </citation>
    <scope>IDENTIFICATION</scope>
</reference>
<accession>A0A2K1IEH9</accession>
<dbReference type="AlphaFoldDB" id="A0A2K1IEH9"/>
<dbReference type="Gramene" id="Pp3c25_10990V3.1">
    <property type="protein sequence ID" value="PAC:32980743.CDS.1"/>
    <property type="gene ID" value="Pp3c25_10990"/>
</dbReference>
<dbReference type="InParanoid" id="A0A2K1IEH9"/>
<dbReference type="EnsemblPlants" id="Pp3c25_10990V3.1">
    <property type="protein sequence ID" value="PAC:32980743.CDS.1"/>
    <property type="gene ID" value="Pp3c25_10990"/>
</dbReference>
<organism evidence="1">
    <name type="scientific">Physcomitrium patens</name>
    <name type="common">Spreading-leaved earth moss</name>
    <name type="synonym">Physcomitrella patens</name>
    <dbReference type="NCBI Taxonomy" id="3218"/>
    <lineage>
        <taxon>Eukaryota</taxon>
        <taxon>Viridiplantae</taxon>
        <taxon>Streptophyta</taxon>
        <taxon>Embryophyta</taxon>
        <taxon>Bryophyta</taxon>
        <taxon>Bryophytina</taxon>
        <taxon>Bryopsida</taxon>
        <taxon>Funariidae</taxon>
        <taxon>Funariales</taxon>
        <taxon>Funariaceae</taxon>
        <taxon>Physcomitrium</taxon>
    </lineage>
</organism>
<evidence type="ECO:0000313" key="2">
    <source>
        <dbReference type="EnsemblPlants" id="PAC:32980743.CDS.1"/>
    </source>
</evidence>
<reference evidence="1 3" key="1">
    <citation type="journal article" date="2008" name="Science">
        <title>The Physcomitrella genome reveals evolutionary insights into the conquest of land by plants.</title>
        <authorList>
            <person name="Rensing S."/>
            <person name="Lang D."/>
            <person name="Zimmer A."/>
            <person name="Terry A."/>
            <person name="Salamov A."/>
            <person name="Shapiro H."/>
            <person name="Nishiyama T."/>
            <person name="Perroud P.-F."/>
            <person name="Lindquist E."/>
            <person name="Kamisugi Y."/>
            <person name="Tanahashi T."/>
            <person name="Sakakibara K."/>
            <person name="Fujita T."/>
            <person name="Oishi K."/>
            <person name="Shin-I T."/>
            <person name="Kuroki Y."/>
            <person name="Toyoda A."/>
            <person name="Suzuki Y."/>
            <person name="Hashimoto A."/>
            <person name="Yamaguchi K."/>
            <person name="Sugano A."/>
            <person name="Kohara Y."/>
            <person name="Fujiyama A."/>
            <person name="Anterola A."/>
            <person name="Aoki S."/>
            <person name="Ashton N."/>
            <person name="Barbazuk W.B."/>
            <person name="Barker E."/>
            <person name="Bennetzen J."/>
            <person name="Bezanilla M."/>
            <person name="Blankenship R."/>
            <person name="Cho S.H."/>
            <person name="Dutcher S."/>
            <person name="Estelle M."/>
            <person name="Fawcett J.A."/>
            <person name="Gundlach H."/>
            <person name="Hanada K."/>
            <person name="Heyl A."/>
            <person name="Hicks K.A."/>
            <person name="Hugh J."/>
            <person name="Lohr M."/>
            <person name="Mayer K."/>
            <person name="Melkozernov A."/>
            <person name="Murata T."/>
            <person name="Nelson D."/>
            <person name="Pils B."/>
            <person name="Prigge M."/>
            <person name="Reiss B."/>
            <person name="Renner T."/>
            <person name="Rombauts S."/>
            <person name="Rushton P."/>
            <person name="Sanderfoot A."/>
            <person name="Schween G."/>
            <person name="Shiu S.-H."/>
            <person name="Stueber K."/>
            <person name="Theodoulou F.L."/>
            <person name="Tu H."/>
            <person name="Van de Peer Y."/>
            <person name="Verrier P.J."/>
            <person name="Waters E."/>
            <person name="Wood A."/>
            <person name="Yang L."/>
            <person name="Cove D."/>
            <person name="Cuming A."/>
            <person name="Hasebe M."/>
            <person name="Lucas S."/>
            <person name="Mishler D.B."/>
            <person name="Reski R."/>
            <person name="Grigoriev I."/>
            <person name="Quatrano R.S."/>
            <person name="Boore J.L."/>
        </authorList>
    </citation>
    <scope>NUCLEOTIDE SEQUENCE [LARGE SCALE GENOMIC DNA]</scope>
    <source>
        <strain evidence="2 3">cv. Gransden 2004</strain>
    </source>
</reference>
<protein>
    <submittedName>
        <fullName evidence="1 2">Uncharacterized protein</fullName>
    </submittedName>
</protein>
<dbReference type="EMBL" id="ABEU02000025">
    <property type="protein sequence ID" value="PNR27682.1"/>
    <property type="molecule type" value="Genomic_DNA"/>
</dbReference>
<name>A0A2K1IEH9_PHYPA</name>
<reference evidence="1 3" key="2">
    <citation type="journal article" date="2018" name="Plant J.">
        <title>The Physcomitrella patens chromosome-scale assembly reveals moss genome structure and evolution.</title>
        <authorList>
            <person name="Lang D."/>
            <person name="Ullrich K.K."/>
            <person name="Murat F."/>
            <person name="Fuchs J."/>
            <person name="Jenkins J."/>
            <person name="Haas F.B."/>
            <person name="Piednoel M."/>
            <person name="Gundlach H."/>
            <person name="Van Bel M."/>
            <person name="Meyberg R."/>
            <person name="Vives C."/>
            <person name="Morata J."/>
            <person name="Symeonidi A."/>
            <person name="Hiss M."/>
            <person name="Muchero W."/>
            <person name="Kamisugi Y."/>
            <person name="Saleh O."/>
            <person name="Blanc G."/>
            <person name="Decker E.L."/>
            <person name="van Gessel N."/>
            <person name="Grimwood J."/>
            <person name="Hayes R.D."/>
            <person name="Graham S.W."/>
            <person name="Gunter L.E."/>
            <person name="McDaniel S.F."/>
            <person name="Hoernstein S.N.W."/>
            <person name="Larsson A."/>
            <person name="Li F.W."/>
            <person name="Perroud P.F."/>
            <person name="Phillips J."/>
            <person name="Ranjan P."/>
            <person name="Rokshar D.S."/>
            <person name="Rothfels C.J."/>
            <person name="Schneider L."/>
            <person name="Shu S."/>
            <person name="Stevenson D.W."/>
            <person name="Thummler F."/>
            <person name="Tillich M."/>
            <person name="Villarreal Aguilar J.C."/>
            <person name="Widiez T."/>
            <person name="Wong G.K."/>
            <person name="Wymore A."/>
            <person name="Zhang Y."/>
            <person name="Zimmer A.D."/>
            <person name="Quatrano R.S."/>
            <person name="Mayer K.F.X."/>
            <person name="Goodstein D."/>
            <person name="Casacuberta J.M."/>
            <person name="Vandepoele K."/>
            <person name="Reski R."/>
            <person name="Cuming A.C."/>
            <person name="Tuskan G.A."/>
            <person name="Maumus F."/>
            <person name="Salse J."/>
            <person name="Schmutz J."/>
            <person name="Rensing S.A."/>
        </authorList>
    </citation>
    <scope>NUCLEOTIDE SEQUENCE [LARGE SCALE GENOMIC DNA]</scope>
    <source>
        <strain evidence="2 3">cv. Gransden 2004</strain>
    </source>
</reference>
<sequence>MPYDVVEDELDCSVCPGFYPSEHPRDRRRVRSTCAVGLADNGCKGRTCARHGTEVLLLGIADINGCGI</sequence>